<accession>A0A1H2TJT7</accession>
<dbReference type="PANTHER" id="PTHR46832:SF1">
    <property type="entry name" value="5'-METHYLTHIOADENOSINE_S-ADENOSYLHOMOCYSTEINE NUCLEOSIDASE"/>
    <property type="match status" value="1"/>
</dbReference>
<feature type="domain" description="Nucleoside phosphorylase" evidence="1">
    <location>
        <begin position="17"/>
        <end position="234"/>
    </location>
</feature>
<organism evidence="2 3">
    <name type="scientific">Acidaminococcus fermentans</name>
    <dbReference type="NCBI Taxonomy" id="905"/>
    <lineage>
        <taxon>Bacteria</taxon>
        <taxon>Bacillati</taxon>
        <taxon>Bacillota</taxon>
        <taxon>Negativicutes</taxon>
        <taxon>Acidaminococcales</taxon>
        <taxon>Acidaminococcaceae</taxon>
        <taxon>Acidaminococcus</taxon>
    </lineage>
</organism>
<dbReference type="InterPro" id="IPR000845">
    <property type="entry name" value="Nucleoside_phosphorylase_d"/>
</dbReference>
<dbReference type="AlphaFoldDB" id="A0A1H2TJT7"/>
<dbReference type="EMBL" id="FNOP01000001">
    <property type="protein sequence ID" value="SDW43489.1"/>
    <property type="molecule type" value="Genomic_DNA"/>
</dbReference>
<sequence length="251" mass="27403">MGAQDKKPAFLLGEKPVLLQGAMELEVAVLREALKDCRSCRFGGFAFWEGTLGGRPVVVSRTGIGTAVAAAATAVGCAEFHPSLVLNQGTAGGYPEGVQPFDLVLGERWYNSNALFQSRYGKDYFLDLEALEGESKENEFTGEKPFWHWTDREVLAWLDREGVRWQRGRALVGAIASGDRWNDCPDTIRALEQGTGALCEEMETAGAGETAARFGVPFGAVRVISNNNRTGEPFNPETARALQEWIVRVMG</sequence>
<dbReference type="InterPro" id="IPR035994">
    <property type="entry name" value="Nucleoside_phosphorylase_sf"/>
</dbReference>
<comment type="caution">
    <text evidence="2">The sequence shown here is derived from an EMBL/GenBank/DDBJ whole genome shotgun (WGS) entry which is preliminary data.</text>
</comment>
<dbReference type="Gene3D" id="3.40.50.1580">
    <property type="entry name" value="Nucleoside phosphorylase domain"/>
    <property type="match status" value="1"/>
</dbReference>
<evidence type="ECO:0000259" key="1">
    <source>
        <dbReference type="Pfam" id="PF01048"/>
    </source>
</evidence>
<dbReference type="PANTHER" id="PTHR46832">
    <property type="entry name" value="5'-METHYLTHIOADENOSINE/S-ADENOSYLHOMOCYSTEINE NUCLEOSIDASE"/>
    <property type="match status" value="1"/>
</dbReference>
<dbReference type="GO" id="GO:0019284">
    <property type="term" value="P:L-methionine salvage from S-adenosylmethionine"/>
    <property type="evidence" value="ECO:0007669"/>
    <property type="project" value="TreeGrafter"/>
</dbReference>
<dbReference type="GO" id="GO:0009116">
    <property type="term" value="P:nucleoside metabolic process"/>
    <property type="evidence" value="ECO:0007669"/>
    <property type="project" value="InterPro"/>
</dbReference>
<dbReference type="Proteomes" id="UP000182379">
    <property type="component" value="Unassembled WGS sequence"/>
</dbReference>
<dbReference type="CDD" id="cd09008">
    <property type="entry name" value="MTAN"/>
    <property type="match status" value="1"/>
</dbReference>
<dbReference type="SUPFAM" id="SSF53167">
    <property type="entry name" value="Purine and uridine phosphorylases"/>
    <property type="match status" value="1"/>
</dbReference>
<evidence type="ECO:0000313" key="2">
    <source>
        <dbReference type="EMBL" id="SDW43489.1"/>
    </source>
</evidence>
<dbReference type="GO" id="GO:0005829">
    <property type="term" value="C:cytosol"/>
    <property type="evidence" value="ECO:0007669"/>
    <property type="project" value="TreeGrafter"/>
</dbReference>
<dbReference type="GO" id="GO:0008782">
    <property type="term" value="F:adenosylhomocysteine nucleosidase activity"/>
    <property type="evidence" value="ECO:0007669"/>
    <property type="project" value="TreeGrafter"/>
</dbReference>
<proteinExistence type="predicted"/>
<dbReference type="GO" id="GO:0008930">
    <property type="term" value="F:methylthioadenosine nucleosidase activity"/>
    <property type="evidence" value="ECO:0007669"/>
    <property type="project" value="TreeGrafter"/>
</dbReference>
<reference evidence="2 3" key="1">
    <citation type="submission" date="2016-10" db="EMBL/GenBank/DDBJ databases">
        <authorList>
            <person name="Varghese N."/>
            <person name="Submissions S."/>
        </authorList>
    </citation>
    <scope>NUCLEOTIDE SEQUENCE [LARGE SCALE GENOMIC DNA]</scope>
    <source>
        <strain evidence="2 3">WCC6</strain>
    </source>
</reference>
<evidence type="ECO:0000313" key="3">
    <source>
        <dbReference type="Proteomes" id="UP000182379"/>
    </source>
</evidence>
<protein>
    <submittedName>
        <fullName evidence="2">Adenosylhomocysteine nucleosidase</fullName>
    </submittedName>
</protein>
<dbReference type="Pfam" id="PF01048">
    <property type="entry name" value="PNP_UDP_1"/>
    <property type="match status" value="1"/>
</dbReference>
<gene>
    <name evidence="2" type="ORF">SAMN05216495_101236</name>
</gene>
<dbReference type="RefSeq" id="WP_074704180.1">
    <property type="nucleotide sequence ID" value="NZ_FNOP01000001.1"/>
</dbReference>
<name>A0A1H2TJT7_ACIFE</name>